<dbReference type="InterPro" id="IPR002347">
    <property type="entry name" value="SDR_fam"/>
</dbReference>
<evidence type="ECO:0000256" key="1">
    <source>
        <dbReference type="ARBA" id="ARBA00006484"/>
    </source>
</evidence>
<dbReference type="PANTHER" id="PTHR42879:SF2">
    <property type="entry name" value="3-OXOACYL-[ACYL-CARRIER-PROTEIN] REDUCTASE FABG"/>
    <property type="match status" value="1"/>
</dbReference>
<evidence type="ECO:0000256" key="2">
    <source>
        <dbReference type="ARBA" id="ARBA00023002"/>
    </source>
</evidence>
<keyword evidence="6" id="KW-1185">Reference proteome</keyword>
<dbReference type="AlphaFoldDB" id="A0A926FAA1"/>
<organism evidence="5 6">
    <name type="scientific">Qingrenia yutianensis</name>
    <dbReference type="NCBI Taxonomy" id="2763676"/>
    <lineage>
        <taxon>Bacteria</taxon>
        <taxon>Bacillati</taxon>
        <taxon>Bacillota</taxon>
        <taxon>Clostridia</taxon>
        <taxon>Eubacteriales</taxon>
        <taxon>Oscillospiraceae</taxon>
        <taxon>Qingrenia</taxon>
    </lineage>
</organism>
<evidence type="ECO:0000256" key="3">
    <source>
        <dbReference type="ARBA" id="ARBA00023221"/>
    </source>
</evidence>
<comment type="similarity">
    <text evidence="1 4">Belongs to the short-chain dehydrogenases/reductases (SDR) family.</text>
</comment>
<dbReference type="PRINTS" id="PR00081">
    <property type="entry name" value="GDHRDH"/>
</dbReference>
<keyword evidence="3" id="KW-0443">Lipid metabolism</keyword>
<dbReference type="InterPro" id="IPR036291">
    <property type="entry name" value="NAD(P)-bd_dom_sf"/>
</dbReference>
<evidence type="ECO:0000256" key="4">
    <source>
        <dbReference type="RuleBase" id="RU000363"/>
    </source>
</evidence>
<dbReference type="PROSITE" id="PS00061">
    <property type="entry name" value="ADH_SHORT"/>
    <property type="match status" value="1"/>
</dbReference>
<dbReference type="NCBIfam" id="NF005559">
    <property type="entry name" value="PRK07231.1"/>
    <property type="match status" value="1"/>
</dbReference>
<dbReference type="GO" id="GO:0032787">
    <property type="term" value="P:monocarboxylic acid metabolic process"/>
    <property type="evidence" value="ECO:0007669"/>
    <property type="project" value="UniProtKB-ARBA"/>
</dbReference>
<dbReference type="InterPro" id="IPR050259">
    <property type="entry name" value="SDR"/>
</dbReference>
<dbReference type="RefSeq" id="WP_262432517.1">
    <property type="nucleotide sequence ID" value="NZ_JACRTE010000017.1"/>
</dbReference>
<dbReference type="NCBIfam" id="NF047420">
    <property type="entry name" value="EF_P_mod_YmfI"/>
    <property type="match status" value="1"/>
</dbReference>
<reference evidence="5" key="1">
    <citation type="submission" date="2020-08" db="EMBL/GenBank/DDBJ databases">
        <title>Genome public.</title>
        <authorList>
            <person name="Liu C."/>
            <person name="Sun Q."/>
        </authorList>
    </citation>
    <scope>NUCLEOTIDE SEQUENCE</scope>
    <source>
        <strain evidence="5">NSJ-50</strain>
    </source>
</reference>
<dbReference type="Gene3D" id="3.40.50.720">
    <property type="entry name" value="NAD(P)-binding Rossmann-like Domain"/>
    <property type="match status" value="1"/>
</dbReference>
<name>A0A926FAA1_9FIRM</name>
<proteinExistence type="inferred from homology"/>
<dbReference type="GO" id="GO:0008202">
    <property type="term" value="P:steroid metabolic process"/>
    <property type="evidence" value="ECO:0007669"/>
    <property type="project" value="UniProtKB-KW"/>
</dbReference>
<evidence type="ECO:0000313" key="5">
    <source>
        <dbReference type="EMBL" id="MBC8597203.1"/>
    </source>
</evidence>
<dbReference type="NCBIfam" id="NF009466">
    <property type="entry name" value="PRK12826.1-2"/>
    <property type="match status" value="1"/>
</dbReference>
<dbReference type="GO" id="GO:0016491">
    <property type="term" value="F:oxidoreductase activity"/>
    <property type="evidence" value="ECO:0007669"/>
    <property type="project" value="UniProtKB-KW"/>
</dbReference>
<dbReference type="InterPro" id="IPR020904">
    <property type="entry name" value="Sc_DH/Rdtase_CS"/>
</dbReference>
<dbReference type="Proteomes" id="UP000647416">
    <property type="component" value="Unassembled WGS sequence"/>
</dbReference>
<comment type="caution">
    <text evidence="5">The sequence shown here is derived from an EMBL/GenBank/DDBJ whole genome shotgun (WGS) entry which is preliminary data.</text>
</comment>
<evidence type="ECO:0000313" key="6">
    <source>
        <dbReference type="Proteomes" id="UP000647416"/>
    </source>
</evidence>
<dbReference type="EMBL" id="JACRTE010000017">
    <property type="protein sequence ID" value="MBC8597203.1"/>
    <property type="molecule type" value="Genomic_DNA"/>
</dbReference>
<accession>A0A926FAA1</accession>
<dbReference type="PANTHER" id="PTHR42879">
    <property type="entry name" value="3-OXOACYL-(ACYL-CARRIER-PROTEIN) REDUCTASE"/>
    <property type="match status" value="1"/>
</dbReference>
<keyword evidence="3" id="KW-0753">Steroid metabolism</keyword>
<keyword evidence="2" id="KW-0560">Oxidoreductase</keyword>
<dbReference type="SUPFAM" id="SSF51735">
    <property type="entry name" value="NAD(P)-binding Rossmann-fold domains"/>
    <property type="match status" value="1"/>
</dbReference>
<dbReference type="Pfam" id="PF00106">
    <property type="entry name" value="adh_short"/>
    <property type="match status" value="1"/>
</dbReference>
<sequence>MKKTAVVTGASRGIGRAAAIALAKDFNVVVNCRKNIDLARKTAEEIIKNGGSALVYRADVSVFDEAHALCKFAVKNFGGIDVLVNNAGIAQQKVFCDITEDEFKNMMQTNVGSVFNMCKAVMGEMIGKKSGKIINISSVWGICGASCEVHYSASKAAVIGFTKALAQELAPSGINVNCVAPGVVDTDMCKFDGETKKLVTEDIPLGKIASPEKIADTIAFLASDKADYITGEVVNVSGGFVV</sequence>
<protein>
    <submittedName>
        <fullName evidence="5">3-oxoacyl-ACP reductase FabG</fullName>
    </submittedName>
</protein>
<dbReference type="FunFam" id="3.40.50.720:FF:000173">
    <property type="entry name" value="3-oxoacyl-[acyl-carrier protein] reductase"/>
    <property type="match status" value="1"/>
</dbReference>
<dbReference type="PRINTS" id="PR00080">
    <property type="entry name" value="SDRFAMILY"/>
</dbReference>
<gene>
    <name evidence="5" type="primary">fabG</name>
    <name evidence="5" type="ORF">H8706_10025</name>
</gene>